<dbReference type="SUPFAM" id="SSF53850">
    <property type="entry name" value="Periplasmic binding protein-like II"/>
    <property type="match status" value="1"/>
</dbReference>
<dbReference type="EMBL" id="JABUFE010000013">
    <property type="protein sequence ID" value="NSX56543.1"/>
    <property type="molecule type" value="Genomic_DNA"/>
</dbReference>
<comment type="similarity">
    <text evidence="1">Belongs to the LysR transcriptional regulatory family.</text>
</comment>
<dbReference type="Gene3D" id="3.40.190.290">
    <property type="match status" value="1"/>
</dbReference>
<dbReference type="PANTHER" id="PTHR30579">
    <property type="entry name" value="TRANSCRIPTIONAL REGULATOR"/>
    <property type="match status" value="1"/>
</dbReference>
<dbReference type="NCBIfam" id="NF009888">
    <property type="entry name" value="PRK13348.1"/>
    <property type="match status" value="1"/>
</dbReference>
<dbReference type="Gene3D" id="1.10.10.10">
    <property type="entry name" value="Winged helix-like DNA-binding domain superfamily/Winged helix DNA-binding domain"/>
    <property type="match status" value="1"/>
</dbReference>
<keyword evidence="7" id="KW-1185">Reference proteome</keyword>
<dbReference type="InterPro" id="IPR036390">
    <property type="entry name" value="WH_DNA-bd_sf"/>
</dbReference>
<keyword evidence="3" id="KW-0238">DNA-binding</keyword>
<accession>A0ABX2J146</accession>
<sequence length="291" mass="31774">MLDYSFLFTLSAVVTSGSFDQAATQLGLTPSAVSQRIKALEDRVGTVLIIRGQPCTATKAGDRLIRHVQDVQALEHTLGQDIGTLALASPTSVRIAVNADSLATWFMPALARTNDLLFDLEIDDQDHSDDWLRHGKVLAAITSRKTPVQGCNSYNLGKLRYLATASPDFMAQYFPDGITQQTLKQAPALTFNRKDSLQRDWISTVLGKPVTVPSHMMASSQGFVDAACLGLGWGMNPLDLVKDHIAAGRLVTLLGTPLDIPLYWQVSRVAKGALQQLTRNIQRAARLHLIQ</sequence>
<evidence type="ECO:0000313" key="7">
    <source>
        <dbReference type="Proteomes" id="UP000777935"/>
    </source>
</evidence>
<evidence type="ECO:0000259" key="5">
    <source>
        <dbReference type="PROSITE" id="PS50931"/>
    </source>
</evidence>
<comment type="caution">
    <text evidence="6">The sequence shown here is derived from an EMBL/GenBank/DDBJ whole genome shotgun (WGS) entry which is preliminary data.</text>
</comment>
<reference evidence="6 7" key="1">
    <citation type="submission" date="2020-06" db="EMBL/GenBank/DDBJ databases">
        <title>Sulfitobacter algicola sp. nov., isolated from green algae.</title>
        <authorList>
            <person name="Wang C."/>
        </authorList>
    </citation>
    <scope>NUCLEOTIDE SEQUENCE [LARGE SCALE GENOMIC DNA]</scope>
    <source>
        <strain evidence="6 7">1151</strain>
    </source>
</reference>
<feature type="domain" description="HTH lysR-type" evidence="5">
    <location>
        <begin position="9"/>
        <end position="58"/>
    </location>
</feature>
<keyword evidence="4" id="KW-0804">Transcription</keyword>
<dbReference type="RefSeq" id="WP_174139695.1">
    <property type="nucleotide sequence ID" value="NZ_JABUFE010000013.1"/>
</dbReference>
<dbReference type="InterPro" id="IPR050176">
    <property type="entry name" value="LTTR"/>
</dbReference>
<evidence type="ECO:0000256" key="1">
    <source>
        <dbReference type="ARBA" id="ARBA00009437"/>
    </source>
</evidence>
<evidence type="ECO:0000256" key="4">
    <source>
        <dbReference type="ARBA" id="ARBA00023163"/>
    </source>
</evidence>
<dbReference type="NCBIfam" id="TIGR03298">
    <property type="entry name" value="argP"/>
    <property type="match status" value="1"/>
</dbReference>
<dbReference type="NCBIfam" id="NF002964">
    <property type="entry name" value="PRK03635.1"/>
    <property type="match status" value="1"/>
</dbReference>
<proteinExistence type="inferred from homology"/>
<evidence type="ECO:0000256" key="3">
    <source>
        <dbReference type="ARBA" id="ARBA00023125"/>
    </source>
</evidence>
<evidence type="ECO:0000256" key="2">
    <source>
        <dbReference type="ARBA" id="ARBA00023015"/>
    </source>
</evidence>
<dbReference type="InterPro" id="IPR005119">
    <property type="entry name" value="LysR_subst-bd"/>
</dbReference>
<name>A0ABX2J146_9RHOB</name>
<dbReference type="Proteomes" id="UP000777935">
    <property type="component" value="Unassembled WGS sequence"/>
</dbReference>
<gene>
    <name evidence="6" type="ORF">HRQ87_17275</name>
</gene>
<organism evidence="6 7">
    <name type="scientific">Parasulfitobacter algicola</name>
    <dbReference type="NCBI Taxonomy" id="2614809"/>
    <lineage>
        <taxon>Bacteria</taxon>
        <taxon>Pseudomonadati</taxon>
        <taxon>Pseudomonadota</taxon>
        <taxon>Alphaproteobacteria</taxon>
        <taxon>Rhodobacterales</taxon>
        <taxon>Roseobacteraceae</taxon>
        <taxon>Parasulfitobacter</taxon>
    </lineage>
</organism>
<dbReference type="InterPro" id="IPR017685">
    <property type="entry name" value="ArgP"/>
</dbReference>
<dbReference type="InterPro" id="IPR036388">
    <property type="entry name" value="WH-like_DNA-bd_sf"/>
</dbReference>
<dbReference type="Pfam" id="PF00126">
    <property type="entry name" value="HTH_1"/>
    <property type="match status" value="1"/>
</dbReference>
<dbReference type="Pfam" id="PF03466">
    <property type="entry name" value="LysR_substrate"/>
    <property type="match status" value="1"/>
</dbReference>
<evidence type="ECO:0000313" key="6">
    <source>
        <dbReference type="EMBL" id="NSX56543.1"/>
    </source>
</evidence>
<dbReference type="PROSITE" id="PS50931">
    <property type="entry name" value="HTH_LYSR"/>
    <property type="match status" value="1"/>
</dbReference>
<protein>
    <submittedName>
        <fullName evidence="6">LysR family transcriptional regulator ArgP</fullName>
    </submittedName>
</protein>
<dbReference type="SUPFAM" id="SSF46785">
    <property type="entry name" value="Winged helix' DNA-binding domain"/>
    <property type="match status" value="1"/>
</dbReference>
<dbReference type="PANTHER" id="PTHR30579:SF2">
    <property type="entry name" value="HTH-TYPE TRANSCRIPTIONAL REGULATOR ARGP"/>
    <property type="match status" value="1"/>
</dbReference>
<dbReference type="InterPro" id="IPR000847">
    <property type="entry name" value="LysR_HTH_N"/>
</dbReference>
<keyword evidence="2" id="KW-0805">Transcription regulation</keyword>